<gene>
    <name evidence="10" type="ORF">PoMZ_09395</name>
</gene>
<keyword evidence="8" id="KW-0732">Signal</keyword>
<dbReference type="CDD" id="cd06097">
    <property type="entry name" value="Aspergillopepsin_like"/>
    <property type="match status" value="1"/>
</dbReference>
<dbReference type="InterPro" id="IPR001969">
    <property type="entry name" value="Aspartic_peptidase_AS"/>
</dbReference>
<evidence type="ECO:0000256" key="4">
    <source>
        <dbReference type="ARBA" id="ARBA00022801"/>
    </source>
</evidence>
<keyword evidence="2 6" id="KW-0645">Protease</keyword>
<dbReference type="PROSITE" id="PS00141">
    <property type="entry name" value="ASP_PROTEASE"/>
    <property type="match status" value="1"/>
</dbReference>
<dbReference type="PANTHER" id="PTHR47966:SF2">
    <property type="entry name" value="ASPERGILLOPEPSIN-1-RELATED"/>
    <property type="match status" value="1"/>
</dbReference>
<dbReference type="PRINTS" id="PR00792">
    <property type="entry name" value="PEPSIN"/>
</dbReference>
<accession>A0A4P7MZM8</accession>
<evidence type="ECO:0000313" key="11">
    <source>
        <dbReference type="Proteomes" id="UP000294847"/>
    </source>
</evidence>
<evidence type="ECO:0000256" key="5">
    <source>
        <dbReference type="PIRSR" id="PIRSR601461-1"/>
    </source>
</evidence>
<keyword evidence="4 6" id="KW-0378">Hydrolase</keyword>
<organism evidence="10 11">
    <name type="scientific">Pyricularia oryzae</name>
    <name type="common">Rice blast fungus</name>
    <name type="synonym">Magnaporthe oryzae</name>
    <dbReference type="NCBI Taxonomy" id="318829"/>
    <lineage>
        <taxon>Eukaryota</taxon>
        <taxon>Fungi</taxon>
        <taxon>Dikarya</taxon>
        <taxon>Ascomycota</taxon>
        <taxon>Pezizomycotina</taxon>
        <taxon>Sordariomycetes</taxon>
        <taxon>Sordariomycetidae</taxon>
        <taxon>Magnaporthales</taxon>
        <taxon>Pyriculariaceae</taxon>
        <taxon>Pyricularia</taxon>
    </lineage>
</organism>
<comment type="similarity">
    <text evidence="1 6">Belongs to the peptidase A1 family.</text>
</comment>
<evidence type="ECO:0000256" key="1">
    <source>
        <dbReference type="ARBA" id="ARBA00007447"/>
    </source>
</evidence>
<dbReference type="GO" id="GO:0004190">
    <property type="term" value="F:aspartic-type endopeptidase activity"/>
    <property type="evidence" value="ECO:0007669"/>
    <property type="project" value="UniProtKB-KW"/>
</dbReference>
<dbReference type="InterPro" id="IPR034163">
    <property type="entry name" value="Aspergillopepsin-like_cat_dom"/>
</dbReference>
<dbReference type="InterPro" id="IPR021109">
    <property type="entry name" value="Peptidase_aspartic_dom_sf"/>
</dbReference>
<dbReference type="PANTHER" id="PTHR47966">
    <property type="entry name" value="BETA-SITE APP-CLEAVING ENZYME, ISOFORM A-RELATED"/>
    <property type="match status" value="1"/>
</dbReference>
<dbReference type="PROSITE" id="PS51767">
    <property type="entry name" value="PEPTIDASE_A1"/>
    <property type="match status" value="1"/>
</dbReference>
<keyword evidence="3 6" id="KW-0064">Aspartyl protease</keyword>
<dbReference type="GO" id="GO:0006508">
    <property type="term" value="P:proteolysis"/>
    <property type="evidence" value="ECO:0007669"/>
    <property type="project" value="UniProtKB-KW"/>
</dbReference>
<name>A0A4P7MZM8_PYROR</name>
<dbReference type="SUPFAM" id="SSF50630">
    <property type="entry name" value="Acid proteases"/>
    <property type="match status" value="1"/>
</dbReference>
<reference evidence="10 11" key="1">
    <citation type="journal article" date="2019" name="Mol. Biol. Evol.">
        <title>Blast fungal genomes show frequent chromosomal changes, gene gains and losses, and effector gene turnover.</title>
        <authorList>
            <person name="Gomez Luciano L.B."/>
            <person name="Jason Tsai I."/>
            <person name="Chuma I."/>
            <person name="Tosa Y."/>
            <person name="Chen Y.H."/>
            <person name="Li J.Y."/>
            <person name="Li M.Y."/>
            <person name="Jade Lu M.Y."/>
            <person name="Nakayashiki H."/>
            <person name="Li W.H."/>
        </authorList>
    </citation>
    <scope>NUCLEOTIDE SEQUENCE [LARGE SCALE GENOMIC DNA]</scope>
    <source>
        <strain evidence="10">MZ5-1-6</strain>
    </source>
</reference>
<dbReference type="Proteomes" id="UP000294847">
    <property type="component" value="Chromosome 1"/>
</dbReference>
<dbReference type="Pfam" id="PF00026">
    <property type="entry name" value="Asp"/>
    <property type="match status" value="1"/>
</dbReference>
<feature type="active site" evidence="5">
    <location>
        <position position="109"/>
    </location>
</feature>
<protein>
    <recommendedName>
        <fullName evidence="9">Peptidase A1 domain-containing protein</fullName>
    </recommendedName>
</protein>
<evidence type="ECO:0000256" key="7">
    <source>
        <dbReference type="SAM" id="MobiDB-lite"/>
    </source>
</evidence>
<evidence type="ECO:0000256" key="8">
    <source>
        <dbReference type="SAM" id="SignalP"/>
    </source>
</evidence>
<sequence length="429" mass="46408">MPPFTQSFTLLTTLGAAAVSAGTVSVFKHDPPTRNGPLSIYNTRAKYGIPITPELSAAVSRAGFDVEKLDKRQQQQQGSAPARPYRNDTEWLNQVQVGTPPQNLTVQLDTGSAEFWVFADTHPTAKQAGRGVYSPSNSSTAALIPGITWSKGYVGGDSASGDAVYNDTVRVGDLVSQSQTILPATAASASYVNSSYDGILGLDLADYTATLPIEFKGPPNFFEAIKPSLPAPLFGVDLKQDKESFFDFGVIPPNRYRGDVGWTAINRFRVKDMDFTRWNMTVSAYSIGNVQTAPLKTRNMTGVADTGTTLMYLDTPVVQEYYSQVPGSRYDSTSAGWVFPCDGGPMPDFSFGVGPMESATVITVPGIYLNWTVNDQAKRECFGGLQEAINFQGASISLFGTVAMKAAYVIFEDRRPDADPRIGWAVKDL</sequence>
<dbReference type="Gene3D" id="2.40.70.10">
    <property type="entry name" value="Acid Proteases"/>
    <property type="match status" value="2"/>
</dbReference>
<feature type="active site" evidence="5">
    <location>
        <position position="305"/>
    </location>
</feature>
<evidence type="ECO:0000256" key="3">
    <source>
        <dbReference type="ARBA" id="ARBA00022750"/>
    </source>
</evidence>
<feature type="domain" description="Peptidase A1" evidence="9">
    <location>
        <begin position="91"/>
        <end position="425"/>
    </location>
</feature>
<dbReference type="InterPro" id="IPR001461">
    <property type="entry name" value="Aspartic_peptidase_A1"/>
</dbReference>
<feature type="chain" id="PRO_5020682990" description="Peptidase A1 domain-containing protein" evidence="8">
    <location>
        <begin position="22"/>
        <end position="429"/>
    </location>
</feature>
<feature type="signal peptide" evidence="8">
    <location>
        <begin position="1"/>
        <end position="21"/>
    </location>
</feature>
<dbReference type="InterPro" id="IPR033121">
    <property type="entry name" value="PEPTIDASE_A1"/>
</dbReference>
<dbReference type="AlphaFoldDB" id="A0A4P7MZM8"/>
<evidence type="ECO:0000256" key="6">
    <source>
        <dbReference type="RuleBase" id="RU000454"/>
    </source>
</evidence>
<evidence type="ECO:0000313" key="10">
    <source>
        <dbReference type="EMBL" id="QBZ53706.1"/>
    </source>
</evidence>
<evidence type="ECO:0000259" key="9">
    <source>
        <dbReference type="PROSITE" id="PS51767"/>
    </source>
</evidence>
<feature type="region of interest" description="Disordered" evidence="7">
    <location>
        <begin position="69"/>
        <end position="88"/>
    </location>
</feature>
<evidence type="ECO:0000256" key="2">
    <source>
        <dbReference type="ARBA" id="ARBA00022670"/>
    </source>
</evidence>
<proteinExistence type="inferred from homology"/>
<dbReference type="EMBL" id="CP034204">
    <property type="protein sequence ID" value="QBZ53706.1"/>
    <property type="molecule type" value="Genomic_DNA"/>
</dbReference>